<reference evidence="1" key="1">
    <citation type="journal article" date="2018" name="BMC Genomics">
        <title>Comparative genomics of the wheat fungal pathogen Pyrenophora tritici-repentis reveals chromosomal variations and genome plasticity.</title>
        <authorList>
            <person name="Moolhuijzen P."/>
            <person name="See P.T."/>
            <person name="Hane J.K."/>
            <person name="Shi G."/>
            <person name="Liu Z."/>
            <person name="Oliver R.P."/>
            <person name="Moffat C.S."/>
        </authorList>
    </citation>
    <scope>NUCLEOTIDE SEQUENCE [LARGE SCALE GENOMIC DNA]</scope>
    <source>
        <strain evidence="1">M4</strain>
    </source>
</reference>
<gene>
    <name evidence="1" type="ORF">PtrM4_054360</name>
</gene>
<organism evidence="1 2">
    <name type="scientific">Pyrenophora tritici-repentis</name>
    <dbReference type="NCBI Taxonomy" id="45151"/>
    <lineage>
        <taxon>Eukaryota</taxon>
        <taxon>Fungi</taxon>
        <taxon>Dikarya</taxon>
        <taxon>Ascomycota</taxon>
        <taxon>Pezizomycotina</taxon>
        <taxon>Dothideomycetes</taxon>
        <taxon>Pleosporomycetidae</taxon>
        <taxon>Pleosporales</taxon>
        <taxon>Pleosporineae</taxon>
        <taxon>Pleosporaceae</taxon>
        <taxon>Pyrenophora</taxon>
    </lineage>
</organism>
<sequence>MPLVRRFATALLPFQSTFDRTYARDSNLTFQYVSYLSLSLCALPYIQTIVLSPDYIQEGPLRLLWAAEARQTNLIYKFGVDVGVTASGGRVWAHLDIRLDLATWDDPQRAFIIFQIQNDTHRIDGLAGFDEVAQWEHPLDECEDDVARWVYIYDALVEEAKFPVYN</sequence>
<proteinExistence type="predicted"/>
<comment type="caution">
    <text evidence="1">The sequence shown here is derived from an EMBL/GenBank/DDBJ whole genome shotgun (WGS) entry which is preliminary data.</text>
</comment>
<name>A0A316ZTR5_9PLEO</name>
<accession>A0A316ZTR5</accession>
<dbReference type="EMBL" id="NQIK02000010">
    <property type="protein sequence ID" value="KAF7566002.1"/>
    <property type="molecule type" value="Genomic_DNA"/>
</dbReference>
<protein>
    <submittedName>
        <fullName evidence="1">Uncharacterized protein</fullName>
    </submittedName>
</protein>
<evidence type="ECO:0000313" key="1">
    <source>
        <dbReference type="EMBL" id="KAF7566002.1"/>
    </source>
</evidence>
<dbReference type="AlphaFoldDB" id="A0A316ZTR5"/>
<dbReference type="RefSeq" id="XP_065959623.1">
    <property type="nucleotide sequence ID" value="XM_066105059.1"/>
</dbReference>
<dbReference type="GeneID" id="6345118"/>
<dbReference type="Proteomes" id="UP000245464">
    <property type="component" value="Chromosome 10"/>
</dbReference>
<dbReference type="KEGG" id="ptrr:6345118"/>
<evidence type="ECO:0000313" key="2">
    <source>
        <dbReference type="Proteomes" id="UP000245464"/>
    </source>
</evidence>